<gene>
    <name evidence="1" type="ORF">AB1-26</name>
</gene>
<proteinExistence type="predicted"/>
<dbReference type="EMBL" id="HM368260">
    <property type="protein sequence ID" value="ADO14397.1"/>
    <property type="molecule type" value="Genomic_DNA"/>
</dbReference>
<dbReference type="Proteomes" id="UP000007045">
    <property type="component" value="Segment"/>
</dbReference>
<evidence type="ECO:0000313" key="2">
    <source>
        <dbReference type="Proteomes" id="UP000007045"/>
    </source>
</evidence>
<keyword evidence="2" id="KW-1185">Reference proteome</keyword>
<sequence length="145" mass="16832">MIDIINGYGFKRNFDNTILISLDNVAYHLGVQPYLIKEHYYICVADRCFSEGEFHKEEIERGDIKVYIPCKSLEYLIDSLKYEKVAVTDYDKEKAITLVLDKMVETQNVVSECFNHDAYDFSDPVRKINPDLPPISESVSKHKDD</sequence>
<protein>
    <submittedName>
        <fullName evidence="1">AB1gp26</fullName>
    </submittedName>
</protein>
<accession>E2GLW4</accession>
<organism evidence="1 2">
    <name type="scientific">Acinetobacter phage AB1</name>
    <dbReference type="NCBI Taxonomy" id="889876"/>
    <lineage>
        <taxon>Viruses</taxon>
        <taxon>Duplodnaviria</taxon>
        <taxon>Heunggongvirae</taxon>
        <taxon>Uroviricota</taxon>
        <taxon>Caudoviricetes</taxon>
        <taxon>Obolenskvirus</taxon>
        <taxon>Obolenskvirus AB1</taxon>
    </lineage>
</organism>
<evidence type="ECO:0000313" key="1">
    <source>
        <dbReference type="EMBL" id="ADO14397.1"/>
    </source>
</evidence>
<name>E2GLW4_9CAUD</name>
<reference evidence="1 2" key="1">
    <citation type="journal article" date="2012" name="Gene">
        <title>Bioinformatic analysis of the Acinetobacter baumannii phage AB1 genome.</title>
        <authorList>
            <person name="Li P."/>
            <person name="Chen B."/>
            <person name="Song Z."/>
            <person name="Song Y."/>
            <person name="Yang Y."/>
            <person name="Ma P."/>
            <person name="Wang H."/>
            <person name="Ying J."/>
            <person name="Ren P."/>
            <person name="Yang L."/>
            <person name="Gao G."/>
            <person name="Jin S."/>
            <person name="Bao Q."/>
            <person name="Yang H."/>
        </authorList>
    </citation>
    <scope>NUCLEOTIDE SEQUENCE [LARGE SCALE GENOMIC DNA]</scope>
    <source>
        <strain evidence="1">AB1</strain>
    </source>
</reference>